<evidence type="ECO:0000256" key="13">
    <source>
        <dbReference type="ARBA" id="ARBA00047594"/>
    </source>
</evidence>
<name>A0A5A7MXT9_9PROT</name>
<comment type="caution">
    <text evidence="16">The sequence shown here is derived from an EMBL/GenBank/DDBJ whole genome shotgun (WGS) entry which is preliminary data.</text>
</comment>
<feature type="transmembrane region" description="Helical" evidence="14">
    <location>
        <begin position="40"/>
        <end position="59"/>
    </location>
</feature>
<evidence type="ECO:0000256" key="1">
    <source>
        <dbReference type="ARBA" id="ARBA00004651"/>
    </source>
</evidence>
<dbReference type="RefSeq" id="WP_210431842.1">
    <property type="nucleotide sequence ID" value="NZ_BKCL01000008.1"/>
</dbReference>
<keyword evidence="5" id="KW-1003">Cell membrane</keyword>
<evidence type="ECO:0000256" key="4">
    <source>
        <dbReference type="ARBA" id="ARBA00021581"/>
    </source>
</evidence>
<dbReference type="GO" id="GO:0050380">
    <property type="term" value="F:undecaprenyl-diphosphatase activity"/>
    <property type="evidence" value="ECO:0007669"/>
    <property type="project" value="UniProtKB-EC"/>
</dbReference>
<dbReference type="Pfam" id="PF02673">
    <property type="entry name" value="BacA"/>
    <property type="match status" value="1"/>
</dbReference>
<accession>A0A5A7MV19</accession>
<keyword evidence="10" id="KW-0046">Antibiotic resistance</keyword>
<feature type="transmembrane region" description="Helical" evidence="14">
    <location>
        <begin position="66"/>
        <end position="86"/>
    </location>
</feature>
<comment type="similarity">
    <text evidence="2">Belongs to the UppP family.</text>
</comment>
<evidence type="ECO:0000256" key="2">
    <source>
        <dbReference type="ARBA" id="ARBA00010621"/>
    </source>
</evidence>
<gene>
    <name evidence="15" type="ORF">JCM17844_23820</name>
    <name evidence="16" type="ORF">JCM17845_15140</name>
</gene>
<keyword evidence="8 14" id="KW-1133">Transmembrane helix</keyword>
<keyword evidence="18" id="KW-1185">Reference proteome</keyword>
<evidence type="ECO:0000313" key="16">
    <source>
        <dbReference type="EMBL" id="GER00891.1"/>
    </source>
</evidence>
<keyword evidence="6 14" id="KW-0812">Transmembrane</keyword>
<evidence type="ECO:0000313" key="18">
    <source>
        <dbReference type="Proteomes" id="UP000325187"/>
    </source>
</evidence>
<dbReference type="Proteomes" id="UP000325187">
    <property type="component" value="Unassembled WGS sequence"/>
</dbReference>
<evidence type="ECO:0000256" key="10">
    <source>
        <dbReference type="ARBA" id="ARBA00023251"/>
    </source>
</evidence>
<reference evidence="17 18" key="1">
    <citation type="submission" date="2019-09" db="EMBL/GenBank/DDBJ databases">
        <title>NBRP : Genome information of microbial organism related human and environment.</title>
        <authorList>
            <person name="Hattori M."/>
            <person name="Oshima K."/>
            <person name="Inaba H."/>
            <person name="Suda W."/>
            <person name="Sakamoto M."/>
            <person name="Iino T."/>
            <person name="Kitahara M."/>
            <person name="Oshida Y."/>
            <person name="Iida T."/>
            <person name="Kudo T."/>
            <person name="Itoh T."/>
            <person name="Ohkuma M."/>
        </authorList>
    </citation>
    <scope>NUCLEOTIDE SEQUENCE [LARGE SCALE GENOMIC DNA]</scope>
    <source>
        <strain evidence="15 17">Hi-2</strain>
        <strain evidence="16 18">Mie-1</strain>
    </source>
</reference>
<evidence type="ECO:0000256" key="11">
    <source>
        <dbReference type="ARBA" id="ARBA00032707"/>
    </source>
</evidence>
<dbReference type="AlphaFoldDB" id="A0A5A7MXT9"/>
<evidence type="ECO:0000256" key="3">
    <source>
        <dbReference type="ARBA" id="ARBA00012374"/>
    </source>
</evidence>
<protein>
    <recommendedName>
        <fullName evidence="4">Undecaprenyl-diphosphatase</fullName>
        <ecNumber evidence="3">3.6.1.27</ecNumber>
    </recommendedName>
    <alternativeName>
        <fullName evidence="12">Bacitracin resistance protein</fullName>
    </alternativeName>
    <alternativeName>
        <fullName evidence="11">Undecaprenyl pyrophosphate phosphatase</fullName>
    </alternativeName>
</protein>
<evidence type="ECO:0000256" key="9">
    <source>
        <dbReference type="ARBA" id="ARBA00023136"/>
    </source>
</evidence>
<evidence type="ECO:0000313" key="17">
    <source>
        <dbReference type="Proteomes" id="UP000322084"/>
    </source>
</evidence>
<dbReference type="EMBL" id="BKCL01000008">
    <property type="protein sequence ID" value="GEQ98745.1"/>
    <property type="molecule type" value="Genomic_DNA"/>
</dbReference>
<keyword evidence="9 14" id="KW-0472">Membrane</keyword>
<dbReference type="EMBL" id="BKCM01000006">
    <property type="protein sequence ID" value="GER00891.1"/>
    <property type="molecule type" value="Genomic_DNA"/>
</dbReference>
<keyword evidence="7" id="KW-0378">Hydrolase</keyword>
<evidence type="ECO:0000256" key="7">
    <source>
        <dbReference type="ARBA" id="ARBA00022801"/>
    </source>
</evidence>
<dbReference type="EC" id="3.6.1.27" evidence="3"/>
<evidence type="ECO:0000313" key="15">
    <source>
        <dbReference type="EMBL" id="GEQ98745.1"/>
    </source>
</evidence>
<evidence type="ECO:0000256" key="12">
    <source>
        <dbReference type="ARBA" id="ARBA00032932"/>
    </source>
</evidence>
<dbReference type="GO" id="GO:0005886">
    <property type="term" value="C:plasma membrane"/>
    <property type="evidence" value="ECO:0007669"/>
    <property type="project" value="UniProtKB-SubCell"/>
</dbReference>
<comment type="subcellular location">
    <subcellularLocation>
        <location evidence="1">Cell membrane</location>
        <topology evidence="1">Multi-pass membrane protein</topology>
    </subcellularLocation>
</comment>
<comment type="catalytic activity">
    <reaction evidence="13">
        <text>di-trans,octa-cis-undecaprenyl diphosphate + H2O = di-trans,octa-cis-undecaprenyl phosphate + phosphate + H(+)</text>
        <dbReference type="Rhea" id="RHEA:28094"/>
        <dbReference type="ChEBI" id="CHEBI:15377"/>
        <dbReference type="ChEBI" id="CHEBI:15378"/>
        <dbReference type="ChEBI" id="CHEBI:43474"/>
        <dbReference type="ChEBI" id="CHEBI:58405"/>
        <dbReference type="ChEBI" id="CHEBI:60392"/>
        <dbReference type="EC" id="3.6.1.27"/>
    </reaction>
</comment>
<organism evidence="16 18">
    <name type="scientific">Iodidimonas gelatinilytica</name>
    <dbReference type="NCBI Taxonomy" id="1236966"/>
    <lineage>
        <taxon>Bacteria</taxon>
        <taxon>Pseudomonadati</taxon>
        <taxon>Pseudomonadota</taxon>
        <taxon>Alphaproteobacteria</taxon>
        <taxon>Iodidimonadales</taxon>
        <taxon>Iodidimonadaceae</taxon>
        <taxon>Iodidimonas</taxon>
    </lineage>
</organism>
<evidence type="ECO:0000256" key="8">
    <source>
        <dbReference type="ARBA" id="ARBA00022989"/>
    </source>
</evidence>
<dbReference type="Proteomes" id="UP000322084">
    <property type="component" value="Unassembled WGS sequence"/>
</dbReference>
<evidence type="ECO:0000256" key="6">
    <source>
        <dbReference type="ARBA" id="ARBA00022692"/>
    </source>
</evidence>
<evidence type="ECO:0000256" key="14">
    <source>
        <dbReference type="SAM" id="Phobius"/>
    </source>
</evidence>
<dbReference type="GO" id="GO:0046677">
    <property type="term" value="P:response to antibiotic"/>
    <property type="evidence" value="ECO:0007669"/>
    <property type="project" value="UniProtKB-KW"/>
</dbReference>
<dbReference type="InterPro" id="IPR003824">
    <property type="entry name" value="UppP"/>
</dbReference>
<sequence length="103" mass="11523">MPLFHLLILALVQGITEFLPISSSAHLVLVPVFTGWDDQGLLIDVSVHVGTLAAVLVYFWRDTKGLALAMLGSLALCLPVGLWRAAVIRRYFGDWFWPLCRWS</sequence>
<accession>A0A5A7MXT9</accession>
<dbReference type="PANTHER" id="PTHR30622">
    <property type="entry name" value="UNDECAPRENYL-DIPHOSPHATASE"/>
    <property type="match status" value="1"/>
</dbReference>
<proteinExistence type="inferred from homology"/>
<evidence type="ECO:0000256" key="5">
    <source>
        <dbReference type="ARBA" id="ARBA00022475"/>
    </source>
</evidence>
<dbReference type="PANTHER" id="PTHR30622:SF4">
    <property type="entry name" value="UNDECAPRENYL-DIPHOSPHATASE"/>
    <property type="match status" value="1"/>
</dbReference>